<dbReference type="Proteomes" id="UP000322634">
    <property type="component" value="Unassembled WGS sequence"/>
</dbReference>
<dbReference type="InterPro" id="IPR036736">
    <property type="entry name" value="ACP-like_sf"/>
</dbReference>
<keyword evidence="2" id="KW-1185">Reference proteome</keyword>
<proteinExistence type="predicted"/>
<dbReference type="AlphaFoldDB" id="A0A5D0TX84"/>
<comment type="caution">
    <text evidence="1">The sequence shown here is derived from an EMBL/GenBank/DDBJ whole genome shotgun (WGS) entry which is preliminary data.</text>
</comment>
<organism evidence="1 2">
    <name type="scientific">Actinomadura syzygii</name>
    <dbReference type="NCBI Taxonomy" id="1427538"/>
    <lineage>
        <taxon>Bacteria</taxon>
        <taxon>Bacillati</taxon>
        <taxon>Actinomycetota</taxon>
        <taxon>Actinomycetes</taxon>
        <taxon>Streptosporangiales</taxon>
        <taxon>Thermomonosporaceae</taxon>
        <taxon>Actinomadura</taxon>
    </lineage>
</organism>
<name>A0A5D0TX84_9ACTN</name>
<dbReference type="Gene3D" id="1.10.1200.10">
    <property type="entry name" value="ACP-like"/>
    <property type="match status" value="1"/>
</dbReference>
<dbReference type="SUPFAM" id="SSF47336">
    <property type="entry name" value="ACP-like"/>
    <property type="match status" value="1"/>
</dbReference>
<dbReference type="RefSeq" id="WP_148353587.1">
    <property type="nucleotide sequence ID" value="NZ_JBHSBF010000006.1"/>
</dbReference>
<evidence type="ECO:0000313" key="2">
    <source>
        <dbReference type="Proteomes" id="UP000322634"/>
    </source>
</evidence>
<evidence type="ECO:0000313" key="1">
    <source>
        <dbReference type="EMBL" id="TYC10334.1"/>
    </source>
</evidence>
<dbReference type="EMBL" id="VSFF01000012">
    <property type="protein sequence ID" value="TYC10334.1"/>
    <property type="molecule type" value="Genomic_DNA"/>
</dbReference>
<gene>
    <name evidence="1" type="ORF">FXF65_30915</name>
</gene>
<reference evidence="1 2" key="1">
    <citation type="submission" date="2019-08" db="EMBL/GenBank/DDBJ databases">
        <title>Actinomadura sp. nov. CYP1-5 isolated from mountain soil.</title>
        <authorList>
            <person name="Songsumanus A."/>
            <person name="Kuncharoen N."/>
            <person name="Kudo T."/>
            <person name="Yuki M."/>
            <person name="Igarashi Y."/>
            <person name="Tanasupawat S."/>
        </authorList>
    </citation>
    <scope>NUCLEOTIDE SEQUENCE [LARGE SCALE GENOMIC DNA]</scope>
    <source>
        <strain evidence="1 2">GKU157</strain>
    </source>
</reference>
<accession>A0A5D0TX84</accession>
<protein>
    <submittedName>
        <fullName evidence="1">Uncharacterized protein</fullName>
    </submittedName>
</protein>
<sequence>MNDQELRQIVVEAVDQVRQGGDGDGDHDGDQPGDELDLTSLELVRLLVNLEELLDIDLDDAAIMNGRLDTVDDIVALMRQSLTVSAMDLSE</sequence>